<keyword evidence="6 8" id="KW-1133">Transmembrane helix</keyword>
<name>A0A0G1N125_9BACT</name>
<dbReference type="EMBL" id="LCLH01000004">
    <property type="protein sequence ID" value="KKU14179.1"/>
    <property type="molecule type" value="Genomic_DNA"/>
</dbReference>
<evidence type="ECO:0000256" key="5">
    <source>
        <dbReference type="ARBA" id="ARBA00022692"/>
    </source>
</evidence>
<dbReference type="PANTHER" id="PTHR46494">
    <property type="entry name" value="CORA FAMILY METAL ION TRANSPORTER (EUROFUNG)"/>
    <property type="match status" value="1"/>
</dbReference>
<evidence type="ECO:0000256" key="2">
    <source>
        <dbReference type="ARBA" id="ARBA00009765"/>
    </source>
</evidence>
<keyword evidence="3" id="KW-0813">Transport</keyword>
<dbReference type="GO" id="GO:0015095">
    <property type="term" value="F:magnesium ion transmembrane transporter activity"/>
    <property type="evidence" value="ECO:0007669"/>
    <property type="project" value="TreeGrafter"/>
</dbReference>
<organism evidence="9 10">
    <name type="scientific">Candidatus Magasanikbacteria bacterium GW2011_GWC2_45_8</name>
    <dbReference type="NCBI Taxonomy" id="1619050"/>
    <lineage>
        <taxon>Bacteria</taxon>
        <taxon>Candidatus Magasanikiibacteriota</taxon>
    </lineage>
</organism>
<evidence type="ECO:0000256" key="6">
    <source>
        <dbReference type="ARBA" id="ARBA00022989"/>
    </source>
</evidence>
<keyword evidence="4" id="KW-1003">Cell membrane</keyword>
<feature type="transmembrane region" description="Helical" evidence="8">
    <location>
        <begin position="265"/>
        <end position="285"/>
    </location>
</feature>
<evidence type="ECO:0000256" key="3">
    <source>
        <dbReference type="ARBA" id="ARBA00022448"/>
    </source>
</evidence>
<feature type="transmembrane region" description="Helical" evidence="8">
    <location>
        <begin position="234"/>
        <end position="253"/>
    </location>
</feature>
<evidence type="ECO:0000256" key="4">
    <source>
        <dbReference type="ARBA" id="ARBA00022475"/>
    </source>
</evidence>
<dbReference type="GO" id="GO:0050897">
    <property type="term" value="F:cobalt ion binding"/>
    <property type="evidence" value="ECO:0007669"/>
    <property type="project" value="TreeGrafter"/>
</dbReference>
<dbReference type="Pfam" id="PF01544">
    <property type="entry name" value="CorA"/>
    <property type="match status" value="1"/>
</dbReference>
<evidence type="ECO:0000313" key="9">
    <source>
        <dbReference type="EMBL" id="KKU14179.1"/>
    </source>
</evidence>
<dbReference type="Gene3D" id="3.30.460.20">
    <property type="entry name" value="CorA soluble domain-like"/>
    <property type="match status" value="1"/>
</dbReference>
<dbReference type="InterPro" id="IPR045861">
    <property type="entry name" value="CorA_cytoplasmic_dom"/>
</dbReference>
<dbReference type="AlphaFoldDB" id="A0A0G1N125"/>
<comment type="caution">
    <text evidence="9">The sequence shown here is derived from an EMBL/GenBank/DDBJ whole genome shotgun (WGS) entry which is preliminary data.</text>
</comment>
<reference evidence="9 10" key="1">
    <citation type="journal article" date="2015" name="Nature">
        <title>rRNA introns, odd ribosomes, and small enigmatic genomes across a large radiation of phyla.</title>
        <authorList>
            <person name="Brown C.T."/>
            <person name="Hug L.A."/>
            <person name="Thomas B.C."/>
            <person name="Sharon I."/>
            <person name="Castelle C.J."/>
            <person name="Singh A."/>
            <person name="Wilkins M.J."/>
            <person name="Williams K.H."/>
            <person name="Banfield J.F."/>
        </authorList>
    </citation>
    <scope>NUCLEOTIDE SEQUENCE [LARGE SCALE GENOMIC DNA]</scope>
</reference>
<dbReference type="STRING" id="1619050.UX20_C0004G0006"/>
<dbReference type="InterPro" id="IPR002523">
    <property type="entry name" value="MgTranspt_CorA/ZnTranspt_ZntB"/>
</dbReference>
<dbReference type="GO" id="GO:0015087">
    <property type="term" value="F:cobalt ion transmembrane transporter activity"/>
    <property type="evidence" value="ECO:0007669"/>
    <property type="project" value="TreeGrafter"/>
</dbReference>
<accession>A0A0G1N125</accession>
<dbReference type="Proteomes" id="UP000034911">
    <property type="component" value="Unassembled WGS sequence"/>
</dbReference>
<keyword evidence="5 8" id="KW-0812">Transmembrane</keyword>
<dbReference type="SUPFAM" id="SSF143865">
    <property type="entry name" value="CorA soluble domain-like"/>
    <property type="match status" value="1"/>
</dbReference>
<gene>
    <name evidence="9" type="ORF">UX20_C0004G0006</name>
</gene>
<dbReference type="Gene3D" id="1.20.58.340">
    <property type="entry name" value="Magnesium transport protein CorA, transmembrane region"/>
    <property type="match status" value="2"/>
</dbReference>
<dbReference type="CDD" id="cd12822">
    <property type="entry name" value="TmCorA-like"/>
    <property type="match status" value="1"/>
</dbReference>
<evidence type="ECO:0000313" key="10">
    <source>
        <dbReference type="Proteomes" id="UP000034911"/>
    </source>
</evidence>
<dbReference type="InterPro" id="IPR045863">
    <property type="entry name" value="CorA_TM1_TM2"/>
</dbReference>
<sequence length="291" mass="33870">MPSQKQVQEISLRFGLHPLDAQDILPPLQRPKLENRDQYLFLILLFPIYNRATGKISPIEVDIAVGKDFLFTTSSSTLFALDQLFREHFPGKKKKTPQHVLPNSPSILLYKVLSTLEHYCYPMITHISNDIDAIEANIFEVKKIENINEVLRIKTNIVNFRKAMNRHTRVIKQLIEKAERLFPVEELSLYFNDLVEHTEDIWGMLENFSDTIDAIHESHVSLLNLRSNQIMQRFTLFTSIIFSLTLVATLLATRAPSTPFIDWPFGFWWIAVLMGFMGGVMLVFYKLRKWM</sequence>
<evidence type="ECO:0000256" key="1">
    <source>
        <dbReference type="ARBA" id="ARBA00004651"/>
    </source>
</evidence>
<comment type="similarity">
    <text evidence="2">Belongs to the CorA metal ion transporter (MIT) (TC 1.A.35) family.</text>
</comment>
<dbReference type="GO" id="GO:0000287">
    <property type="term" value="F:magnesium ion binding"/>
    <property type="evidence" value="ECO:0007669"/>
    <property type="project" value="TreeGrafter"/>
</dbReference>
<proteinExistence type="inferred from homology"/>
<dbReference type="PANTHER" id="PTHR46494:SF1">
    <property type="entry name" value="CORA FAMILY METAL ION TRANSPORTER (EUROFUNG)"/>
    <property type="match status" value="1"/>
</dbReference>
<keyword evidence="7 8" id="KW-0472">Membrane</keyword>
<evidence type="ECO:0000256" key="7">
    <source>
        <dbReference type="ARBA" id="ARBA00023136"/>
    </source>
</evidence>
<dbReference type="SUPFAM" id="SSF144083">
    <property type="entry name" value="Magnesium transport protein CorA, transmembrane region"/>
    <property type="match status" value="1"/>
</dbReference>
<evidence type="ECO:0000256" key="8">
    <source>
        <dbReference type="SAM" id="Phobius"/>
    </source>
</evidence>
<comment type="subcellular location">
    <subcellularLocation>
        <location evidence="1">Cell membrane</location>
        <topology evidence="1">Multi-pass membrane protein</topology>
    </subcellularLocation>
</comment>
<protein>
    <submittedName>
        <fullName evidence="9">Mg2 transporter protein CorA family protein</fullName>
    </submittedName>
</protein>
<dbReference type="GO" id="GO:0005886">
    <property type="term" value="C:plasma membrane"/>
    <property type="evidence" value="ECO:0007669"/>
    <property type="project" value="UniProtKB-SubCell"/>
</dbReference>